<dbReference type="OMA" id="NTYSEYP"/>
<dbReference type="OrthoDB" id="2591431at2759"/>
<keyword evidence="2" id="KW-0472">Membrane</keyword>
<gene>
    <name evidence="3" type="ORF">GLOTRDRAFT_96062</name>
</gene>
<protein>
    <recommendedName>
        <fullName evidence="5">Mid2 domain-containing protein</fullName>
    </recommendedName>
</protein>
<sequence>MSPSVVNSLRNGILSVLVGASCTRLAVAQTFSLSFSAPTECDDMNVSWTGGTPPFDLYLTPVYGTPRNISVPASVFSNGRGAYQVQIPFPRGQQMVLSMLDATGVPSGGTSDLLTVGPNIGGNRCNTSDPGVDFFYELNTPLVQCQPYTFSNYSNAVQPVQIMAIIPAKNPMLLHPPVGPTLYNWTTNITAGTNVIFVVTDSEGRQGGASNVSTVGYSSDSSCLTVATTSSALVPPTQTWAPSDASGNSGLAPGAIAGIIIGCIVAVASMILVAWFFLRRRRDSSSPRPIDIDLAGHEPDPFPRMSQLTPGAYEPTPFLLDAPGGSRSREESPASPVSPPTPSGRTSYTHDEEGQRYLSPTSSSRARKVTSSSRYSTSNNTYSEYPPSRVLVHQDAEDVLSPEEEDYVELPPQYREDRRPLSSVPGLPYADDVNSPTPSGSNRGEK</sequence>
<accession>S7PWL3</accession>
<dbReference type="HOGENOM" id="CLU_033085_1_0_1"/>
<keyword evidence="2" id="KW-1133">Transmembrane helix</keyword>
<feature type="compositionally biased region" description="Basic and acidic residues" evidence="1">
    <location>
        <begin position="290"/>
        <end position="301"/>
    </location>
</feature>
<feature type="compositionally biased region" description="Low complexity" evidence="1">
    <location>
        <begin position="369"/>
        <end position="383"/>
    </location>
</feature>
<evidence type="ECO:0000313" key="4">
    <source>
        <dbReference type="Proteomes" id="UP000030669"/>
    </source>
</evidence>
<keyword evidence="4" id="KW-1185">Reference proteome</keyword>
<evidence type="ECO:0000313" key="3">
    <source>
        <dbReference type="EMBL" id="EPQ51991.1"/>
    </source>
</evidence>
<dbReference type="KEGG" id="gtr:GLOTRDRAFT_96062"/>
<evidence type="ECO:0000256" key="1">
    <source>
        <dbReference type="SAM" id="MobiDB-lite"/>
    </source>
</evidence>
<feature type="compositionally biased region" description="Polar residues" evidence="1">
    <location>
        <begin position="434"/>
        <end position="446"/>
    </location>
</feature>
<name>S7PWL3_GLOTA</name>
<dbReference type="EMBL" id="KB469309">
    <property type="protein sequence ID" value="EPQ51991.1"/>
    <property type="molecule type" value="Genomic_DNA"/>
</dbReference>
<reference evidence="3 4" key="1">
    <citation type="journal article" date="2012" name="Science">
        <title>The Paleozoic origin of enzymatic lignin decomposition reconstructed from 31 fungal genomes.</title>
        <authorList>
            <person name="Floudas D."/>
            <person name="Binder M."/>
            <person name="Riley R."/>
            <person name="Barry K."/>
            <person name="Blanchette R.A."/>
            <person name="Henrissat B."/>
            <person name="Martinez A.T."/>
            <person name="Otillar R."/>
            <person name="Spatafora J.W."/>
            <person name="Yadav J.S."/>
            <person name="Aerts A."/>
            <person name="Benoit I."/>
            <person name="Boyd A."/>
            <person name="Carlson A."/>
            <person name="Copeland A."/>
            <person name="Coutinho P.M."/>
            <person name="de Vries R.P."/>
            <person name="Ferreira P."/>
            <person name="Findley K."/>
            <person name="Foster B."/>
            <person name="Gaskell J."/>
            <person name="Glotzer D."/>
            <person name="Gorecki P."/>
            <person name="Heitman J."/>
            <person name="Hesse C."/>
            <person name="Hori C."/>
            <person name="Igarashi K."/>
            <person name="Jurgens J.A."/>
            <person name="Kallen N."/>
            <person name="Kersten P."/>
            <person name="Kohler A."/>
            <person name="Kuees U."/>
            <person name="Kumar T.K.A."/>
            <person name="Kuo A."/>
            <person name="LaButti K."/>
            <person name="Larrondo L.F."/>
            <person name="Lindquist E."/>
            <person name="Ling A."/>
            <person name="Lombard V."/>
            <person name="Lucas S."/>
            <person name="Lundell T."/>
            <person name="Martin R."/>
            <person name="McLaughlin D.J."/>
            <person name="Morgenstern I."/>
            <person name="Morin E."/>
            <person name="Murat C."/>
            <person name="Nagy L.G."/>
            <person name="Nolan M."/>
            <person name="Ohm R.A."/>
            <person name="Patyshakuliyeva A."/>
            <person name="Rokas A."/>
            <person name="Ruiz-Duenas F.J."/>
            <person name="Sabat G."/>
            <person name="Salamov A."/>
            <person name="Samejima M."/>
            <person name="Schmutz J."/>
            <person name="Slot J.C."/>
            <person name="St John F."/>
            <person name="Stenlid J."/>
            <person name="Sun H."/>
            <person name="Sun S."/>
            <person name="Syed K."/>
            <person name="Tsang A."/>
            <person name="Wiebenga A."/>
            <person name="Young D."/>
            <person name="Pisabarro A."/>
            <person name="Eastwood D.C."/>
            <person name="Martin F."/>
            <person name="Cullen D."/>
            <person name="Grigoriev I.V."/>
            <person name="Hibbett D.S."/>
        </authorList>
    </citation>
    <scope>NUCLEOTIDE SEQUENCE [LARGE SCALE GENOMIC DNA]</scope>
    <source>
        <strain evidence="3 4">ATCC 11539</strain>
    </source>
</reference>
<evidence type="ECO:0008006" key="5">
    <source>
        <dbReference type="Google" id="ProtNLM"/>
    </source>
</evidence>
<organism evidence="3 4">
    <name type="scientific">Gloeophyllum trabeum (strain ATCC 11539 / FP-39264 / Madison 617)</name>
    <name type="common">Brown rot fungus</name>
    <dbReference type="NCBI Taxonomy" id="670483"/>
    <lineage>
        <taxon>Eukaryota</taxon>
        <taxon>Fungi</taxon>
        <taxon>Dikarya</taxon>
        <taxon>Basidiomycota</taxon>
        <taxon>Agaricomycotina</taxon>
        <taxon>Agaricomycetes</taxon>
        <taxon>Gloeophyllales</taxon>
        <taxon>Gloeophyllaceae</taxon>
        <taxon>Gloeophyllum</taxon>
    </lineage>
</organism>
<proteinExistence type="predicted"/>
<dbReference type="PANTHER" id="PTHR37487:SF3">
    <property type="entry name" value="CLEAVAGE_POLYADENYLATION SPECIFICITY FACTOR A SUBUNIT N-TERMINAL DOMAIN-CONTAINING PROTEIN"/>
    <property type="match status" value="1"/>
</dbReference>
<feature type="transmembrane region" description="Helical" evidence="2">
    <location>
        <begin position="255"/>
        <end position="278"/>
    </location>
</feature>
<feature type="region of interest" description="Disordered" evidence="1">
    <location>
        <begin position="284"/>
        <end position="446"/>
    </location>
</feature>
<dbReference type="GeneID" id="19309796"/>
<dbReference type="Proteomes" id="UP000030669">
    <property type="component" value="Unassembled WGS sequence"/>
</dbReference>
<dbReference type="PANTHER" id="PTHR37487">
    <property type="entry name" value="CHROMOSOME 1, WHOLE GENOME SHOTGUN SEQUENCE"/>
    <property type="match status" value="1"/>
</dbReference>
<dbReference type="AlphaFoldDB" id="S7PWL3"/>
<feature type="compositionally biased region" description="Acidic residues" evidence="1">
    <location>
        <begin position="397"/>
        <end position="408"/>
    </location>
</feature>
<dbReference type="RefSeq" id="XP_007869850.1">
    <property type="nucleotide sequence ID" value="XM_007871659.1"/>
</dbReference>
<evidence type="ECO:0000256" key="2">
    <source>
        <dbReference type="SAM" id="Phobius"/>
    </source>
</evidence>
<keyword evidence="2" id="KW-0812">Transmembrane</keyword>
<dbReference type="eggNOG" id="ENOG502SKDC">
    <property type="taxonomic scope" value="Eukaryota"/>
</dbReference>